<dbReference type="RefSeq" id="WP_185796183.1">
    <property type="nucleotide sequence ID" value="NZ_JACLQD010000001.1"/>
</dbReference>
<dbReference type="InterPro" id="IPR025997">
    <property type="entry name" value="SBP_2_dom"/>
</dbReference>
<name>A0A842I4Q9_9RHOB</name>
<comment type="similarity">
    <text evidence="2">Belongs to the bacterial solute-binding protein 2 family.</text>
</comment>
<evidence type="ECO:0000313" key="6">
    <source>
        <dbReference type="Proteomes" id="UP000555411"/>
    </source>
</evidence>
<dbReference type="GO" id="GO:0030313">
    <property type="term" value="C:cell envelope"/>
    <property type="evidence" value="ECO:0007669"/>
    <property type="project" value="UniProtKB-SubCell"/>
</dbReference>
<dbReference type="GO" id="GO:0030246">
    <property type="term" value="F:carbohydrate binding"/>
    <property type="evidence" value="ECO:0007669"/>
    <property type="project" value="UniProtKB-ARBA"/>
</dbReference>
<evidence type="ECO:0000313" key="5">
    <source>
        <dbReference type="EMBL" id="MBC2834599.1"/>
    </source>
</evidence>
<comment type="subcellular location">
    <subcellularLocation>
        <location evidence="1">Cell envelope</location>
    </subcellularLocation>
</comment>
<keyword evidence="6" id="KW-1185">Reference proteome</keyword>
<reference evidence="5 6" key="1">
    <citation type="journal article" date="2017" name="Int. J. Syst. Evol. Microbiol.">
        <title>Gemmobacter straminiformis sp. nov., isolated from an artificial fountain.</title>
        <authorList>
            <person name="Kang J.Y."/>
            <person name="Kim M.J."/>
            <person name="Chun J."/>
            <person name="Son K.P."/>
            <person name="Jahng K.Y."/>
        </authorList>
    </citation>
    <scope>NUCLEOTIDE SEQUENCE [LARGE SCALE GENOMIC DNA]</scope>
    <source>
        <strain evidence="5 6">CAM-8</strain>
    </source>
</reference>
<dbReference type="PANTHER" id="PTHR46847">
    <property type="entry name" value="D-ALLOSE-BINDING PERIPLASMIC PROTEIN-RELATED"/>
    <property type="match status" value="1"/>
</dbReference>
<dbReference type="InterPro" id="IPR028082">
    <property type="entry name" value="Peripla_BP_I"/>
</dbReference>
<dbReference type="Pfam" id="PF13407">
    <property type="entry name" value="Peripla_BP_4"/>
    <property type="match status" value="1"/>
</dbReference>
<proteinExistence type="inferred from homology"/>
<evidence type="ECO:0000259" key="4">
    <source>
        <dbReference type="Pfam" id="PF13407"/>
    </source>
</evidence>
<sequence>MTISGLGPHGERAAPPERVTLLPDDRTAAKAAAWRIAVVLHTLESDWAKQQLAGMVGIFGDCGAAVIDVVDCGFSPARQEAELDRLIAQRPDAIVSLPVANEQVAAAHARVTAAGIKLVLLDNAPTGLLPGTHYTALVSADNFGLGKIAAMGLAPHLAQGAHVGVLGFAADFFATNEREIAFGKWLQTHRPDVHLHSARFGRIDEAAMLAERMAQENPGLAGFFVVWDTPALGVARHLATRGLALPMVTVDLGEDAAIELAKGGSFLCIAAQQPFQQGVATAQTVILTLLGRPVPAWVALPGIAVTAGNVVESFQTVWRQPAPKEVLRLLGLAR</sequence>
<protein>
    <submittedName>
        <fullName evidence="5">Substrate-binding domain-containing protein</fullName>
    </submittedName>
</protein>
<dbReference type="PANTHER" id="PTHR46847:SF1">
    <property type="entry name" value="D-ALLOSE-BINDING PERIPLASMIC PROTEIN-RELATED"/>
    <property type="match status" value="1"/>
</dbReference>
<organism evidence="5 6">
    <name type="scientific">Paragemmobacter straminiformis</name>
    <dbReference type="NCBI Taxonomy" id="2045119"/>
    <lineage>
        <taxon>Bacteria</taxon>
        <taxon>Pseudomonadati</taxon>
        <taxon>Pseudomonadota</taxon>
        <taxon>Alphaproteobacteria</taxon>
        <taxon>Rhodobacterales</taxon>
        <taxon>Paracoccaceae</taxon>
        <taxon>Paragemmobacter</taxon>
    </lineage>
</organism>
<dbReference type="Gene3D" id="3.40.50.2300">
    <property type="match status" value="2"/>
</dbReference>
<dbReference type="AlphaFoldDB" id="A0A842I4Q9"/>
<keyword evidence="3" id="KW-0732">Signal</keyword>
<accession>A0A842I4Q9</accession>
<dbReference type="SUPFAM" id="SSF53822">
    <property type="entry name" value="Periplasmic binding protein-like I"/>
    <property type="match status" value="1"/>
</dbReference>
<evidence type="ECO:0000256" key="3">
    <source>
        <dbReference type="ARBA" id="ARBA00022729"/>
    </source>
</evidence>
<dbReference type="EMBL" id="JACLQD010000001">
    <property type="protein sequence ID" value="MBC2834599.1"/>
    <property type="molecule type" value="Genomic_DNA"/>
</dbReference>
<gene>
    <name evidence="5" type="ORF">H7F16_03715</name>
</gene>
<evidence type="ECO:0000256" key="1">
    <source>
        <dbReference type="ARBA" id="ARBA00004196"/>
    </source>
</evidence>
<feature type="domain" description="Periplasmic binding protein" evidence="4">
    <location>
        <begin position="36"/>
        <end position="287"/>
    </location>
</feature>
<comment type="caution">
    <text evidence="5">The sequence shown here is derived from an EMBL/GenBank/DDBJ whole genome shotgun (WGS) entry which is preliminary data.</text>
</comment>
<evidence type="ECO:0000256" key="2">
    <source>
        <dbReference type="ARBA" id="ARBA00007639"/>
    </source>
</evidence>
<dbReference type="Proteomes" id="UP000555411">
    <property type="component" value="Unassembled WGS sequence"/>
</dbReference>